<dbReference type="Gene3D" id="3.80.10.10">
    <property type="entry name" value="Ribonuclease Inhibitor"/>
    <property type="match status" value="1"/>
</dbReference>
<dbReference type="AlphaFoldDB" id="A0ABC8XTD3"/>
<organism evidence="1 2">
    <name type="scientific">Urochloa decumbens</name>
    <dbReference type="NCBI Taxonomy" id="240449"/>
    <lineage>
        <taxon>Eukaryota</taxon>
        <taxon>Viridiplantae</taxon>
        <taxon>Streptophyta</taxon>
        <taxon>Embryophyta</taxon>
        <taxon>Tracheophyta</taxon>
        <taxon>Spermatophyta</taxon>
        <taxon>Magnoliopsida</taxon>
        <taxon>Liliopsida</taxon>
        <taxon>Poales</taxon>
        <taxon>Poaceae</taxon>
        <taxon>PACMAD clade</taxon>
        <taxon>Panicoideae</taxon>
        <taxon>Panicodae</taxon>
        <taxon>Paniceae</taxon>
        <taxon>Melinidinae</taxon>
        <taxon>Urochloa</taxon>
    </lineage>
</organism>
<reference evidence="1" key="1">
    <citation type="submission" date="2024-10" db="EMBL/GenBank/DDBJ databases">
        <authorList>
            <person name="Ryan C."/>
        </authorList>
    </citation>
    <scope>NUCLEOTIDE SEQUENCE [LARGE SCALE GENOMIC DNA]</scope>
</reference>
<evidence type="ECO:0000313" key="1">
    <source>
        <dbReference type="EMBL" id="CAL4929856.1"/>
    </source>
</evidence>
<dbReference type="SUPFAM" id="SSF81383">
    <property type="entry name" value="F-box domain"/>
    <property type="match status" value="1"/>
</dbReference>
<accession>A0ABC8XTD3</accession>
<dbReference type="Proteomes" id="UP001497457">
    <property type="component" value="Chromosome 15b"/>
</dbReference>
<dbReference type="PANTHER" id="PTHR34709">
    <property type="entry name" value="OS10G0396666 PROTEIN"/>
    <property type="match status" value="1"/>
</dbReference>
<proteinExistence type="predicted"/>
<keyword evidence="2" id="KW-1185">Reference proteome</keyword>
<evidence type="ECO:0000313" key="2">
    <source>
        <dbReference type="Proteomes" id="UP001497457"/>
    </source>
</evidence>
<protein>
    <recommendedName>
        <fullName evidence="3">F-box domain-containing protein</fullName>
    </recommendedName>
</protein>
<dbReference type="InterPro" id="IPR032675">
    <property type="entry name" value="LRR_dom_sf"/>
</dbReference>
<dbReference type="InterPro" id="IPR055312">
    <property type="entry name" value="FBL15-like"/>
</dbReference>
<sequence>MDSAGDIDRISALPDDLLHAILTGVGEATAVTRTAVLSKRWRRVWIHAHRLQLEDTKVSRAATPAHCRFAGFVDWVFACRGDAGIGSLENLESRDHHVQAARLLCLAGAGQRVAPLRHAGLLPNEVDEPAVVLPSHGSTASISMDLSDYWLQLPVAAAAKYEALTELELSKALFISEEAPGGGCTLGDFVRPAALACTLEELKLFNAKALRTLDVAAPSLRVLKLDHCFHGTQSFDGSAHVGTKKLARIAAPTPRLEEIAIHHVPGCRRPRLEIHDMANVRRLSNVHLYMHGPYCSVDDNLRRLEKCPGVEHIGVSLVHGTNGGLVDLTIEGAAPFANVRSMVLEAPLFSGGEIVSSISSLLSSCPLLRSLSVRITEATEGLRSGAKCFCDEVDAWKFRQKFFLGSLEEVTIRGFVGADEDMELLTLLFGSSSSIRRVTIHDTKEAPSFVCLKRMMAEDDEDDTKTDTKLMNIPCTDGGCWHFGEEVYNWTCNATVVHGDAN</sequence>
<dbReference type="PANTHER" id="PTHR34709:SF79">
    <property type="entry name" value="F-BOX DOMAIN-CONTAINING PROTEIN"/>
    <property type="match status" value="1"/>
</dbReference>
<name>A0ABC8XTD3_9POAL</name>
<dbReference type="EMBL" id="OZ075125">
    <property type="protein sequence ID" value="CAL4929856.1"/>
    <property type="molecule type" value="Genomic_DNA"/>
</dbReference>
<evidence type="ECO:0008006" key="3">
    <source>
        <dbReference type="Google" id="ProtNLM"/>
    </source>
</evidence>
<dbReference type="SUPFAM" id="SSF52047">
    <property type="entry name" value="RNI-like"/>
    <property type="match status" value="1"/>
</dbReference>
<gene>
    <name evidence="1" type="ORF">URODEC1_LOCUS26072</name>
</gene>
<dbReference type="InterPro" id="IPR036047">
    <property type="entry name" value="F-box-like_dom_sf"/>
</dbReference>